<dbReference type="EMBL" id="MZ151943">
    <property type="protein sequence ID" value="QXV67766.1"/>
    <property type="molecule type" value="Genomic_DNA"/>
</dbReference>
<dbReference type="RefSeq" id="NP_612658.1">
    <property type="nucleotide sequence ID" value="NC_003521.1"/>
</dbReference>
<dbReference type="GeneID" id="935580"/>
<evidence type="ECO:0000313" key="4">
    <source>
        <dbReference type="Proteomes" id="UP000099188"/>
    </source>
</evidence>
<accession>Q8QS73</accession>
<dbReference type="InterPro" id="IPR038504">
    <property type="entry name" value="UL141-like_sf"/>
</dbReference>
<dbReference type="Pfam" id="PF16758">
    <property type="entry name" value="UL141"/>
    <property type="match status" value="1"/>
</dbReference>
<dbReference type="EMBL" id="AF480884">
    <property type="protein sequence ID" value="AAM00664.1"/>
    <property type="molecule type" value="Genomic_DNA"/>
</dbReference>
<proteinExistence type="predicted"/>
<feature type="region of interest" description="Disordered" evidence="1">
    <location>
        <begin position="316"/>
        <end position="353"/>
    </location>
</feature>
<evidence type="ECO:0000313" key="2">
    <source>
        <dbReference type="EMBL" id="AAM00664.1"/>
    </source>
</evidence>
<dbReference type="OrthoDB" id="9672at10239"/>
<dbReference type="InterPro" id="IPR031918">
    <property type="entry name" value="UL141"/>
</dbReference>
<dbReference type="Proteomes" id="UP000099188">
    <property type="component" value="Segment"/>
</dbReference>
<protein>
    <submittedName>
        <fullName evidence="2">Membrane protein UL14</fullName>
    </submittedName>
</protein>
<sequence length="353" mass="39634">MAGAIRLWLPLAAAIVAAVAPTGRCCDGWCPPPILRSPCLQMLSDRNRERRLSSPKMLPYGDRLDVSCIFPSHAWPEVSIHVRLCYWPEIVRSLVVDAHSGQLLHNDVTCQISSGRWSFEDGGAAQTLTLSFRLITQTAGTYHCVLGNETHGVVTESTALVADVHELQKTDRSCDLAFGSRTQTKYLWTPDPSKLRSRDCGWEGERHRLVHYIPGSSGEEPSCEENEHQLCVPFIWKSLADNNCSRQDREDEEEDDEDPSSTAAKRQPSSSQLSRDYWPSDPRIGVLAACSVVFTTTVHLLCYWCSKSYRRLTDEGEEALYRRQVAPETEESDRPGRDKGDEKSDPSSHLKDE</sequence>
<evidence type="ECO:0000256" key="1">
    <source>
        <dbReference type="SAM" id="MobiDB-lite"/>
    </source>
</evidence>
<dbReference type="KEGG" id="vg:935580"/>
<feature type="compositionally biased region" description="Acidic residues" evidence="1">
    <location>
        <begin position="250"/>
        <end position="259"/>
    </location>
</feature>
<evidence type="ECO:0000313" key="3">
    <source>
        <dbReference type="EMBL" id="QXV67766.1"/>
    </source>
</evidence>
<reference evidence="2 4" key="1">
    <citation type="journal article" date="2003" name="J. Gen. Virol.">
        <title>The human cytomegalovirus genome revisited: comparison with the chimpanzee cytomegalovirus genome.</title>
        <authorList>
            <person name="Davison A.J."/>
            <person name="Dolan A."/>
            <person name="Akter P."/>
            <person name="Addison C."/>
            <person name="Dargan D.J."/>
            <person name="Alcendor D.J."/>
            <person name="McGeoch D.J."/>
            <person name="Hayward G.S."/>
        </authorList>
    </citation>
    <scope>NUCLEOTIDE SEQUENCE [LARGE SCALE GENOMIC DNA]</scope>
    <source>
        <strain evidence="2">Heberling</strain>
    </source>
</reference>
<organism evidence="2 4">
    <name type="scientific">Panine betaherpesvirus 2</name>
    <name type="common">Chimpanzee cytomegalovirus</name>
    <dbReference type="NCBI Taxonomy" id="188763"/>
    <lineage>
        <taxon>Viruses</taxon>
        <taxon>Duplodnaviria</taxon>
        <taxon>Heunggongvirae</taxon>
        <taxon>Peploviricota</taxon>
        <taxon>Herviviricetes</taxon>
        <taxon>Herpesvirales</taxon>
        <taxon>Orthoherpesviridae</taxon>
        <taxon>Betaherpesvirinae</taxon>
        <taxon>Cytomegalovirus</taxon>
        <taxon>Cytomegalovirus paninebeta2</taxon>
    </lineage>
</organism>
<name>Q8QS73_9BETA</name>
<feature type="compositionally biased region" description="Basic and acidic residues" evidence="1">
    <location>
        <begin position="332"/>
        <end position="353"/>
    </location>
</feature>
<keyword evidence="4" id="KW-1185">Reference proteome</keyword>
<reference evidence="3" key="2">
    <citation type="submission" date="2021-05" db="EMBL/GenBank/DDBJ databases">
        <title>Cloning and multi-omic analysis of chimpanzee cytomegalovirus: a resource for comparative functional genomics.</title>
        <authorList>
            <person name="Phan Q.V."/>
        </authorList>
    </citation>
    <scope>NUCLEOTIDE SEQUENCE</scope>
    <source>
        <strain evidence="3">Heberling</strain>
    </source>
</reference>
<dbReference type="Gene3D" id="2.60.40.3790">
    <property type="match status" value="1"/>
</dbReference>
<feature type="compositionally biased region" description="Polar residues" evidence="1">
    <location>
        <begin position="260"/>
        <end position="274"/>
    </location>
</feature>
<gene>
    <name evidence="2" type="primary">UL14</name>
    <name evidence="2" type="ORF">CCMVgp016</name>
</gene>
<feature type="region of interest" description="Disordered" evidence="1">
    <location>
        <begin position="245"/>
        <end position="277"/>
    </location>
</feature>